<comment type="caution">
    <text evidence="1">The sequence shown here is derived from an EMBL/GenBank/DDBJ whole genome shotgun (WGS) entry which is preliminary data.</text>
</comment>
<organism evidence="1 2">
    <name type="scientific">Sinomicrobium weinanense</name>
    <dbReference type="NCBI Taxonomy" id="2842200"/>
    <lineage>
        <taxon>Bacteria</taxon>
        <taxon>Pseudomonadati</taxon>
        <taxon>Bacteroidota</taxon>
        <taxon>Flavobacteriia</taxon>
        <taxon>Flavobacteriales</taxon>
        <taxon>Flavobacteriaceae</taxon>
        <taxon>Sinomicrobium</taxon>
    </lineage>
</organism>
<dbReference type="EMBL" id="JACVDC010000010">
    <property type="protein sequence ID" value="MBC9795422.1"/>
    <property type="molecule type" value="Genomic_DNA"/>
</dbReference>
<sequence length="104" mass="12302">MKSIEIKKLIDSQEPIAIIRYFEWAIFSKDYANAKYLLLRMNRRRNKIKAVNVPDDITSFIISRLDDFEKVCSQDGCTVWERMAFREKVKAFVPESKVARLINK</sequence>
<keyword evidence="2" id="KW-1185">Reference proteome</keyword>
<dbReference type="RefSeq" id="WP_187964577.1">
    <property type="nucleotide sequence ID" value="NZ_JACVDC010000010.1"/>
</dbReference>
<proteinExistence type="predicted"/>
<gene>
    <name evidence="1" type="ORF">IBL28_05570</name>
</gene>
<name>A0A926JQ47_9FLAO</name>
<evidence type="ECO:0000313" key="2">
    <source>
        <dbReference type="Proteomes" id="UP000653730"/>
    </source>
</evidence>
<dbReference type="AlphaFoldDB" id="A0A926JQ47"/>
<accession>A0A926JQ47</accession>
<dbReference type="Proteomes" id="UP000653730">
    <property type="component" value="Unassembled WGS sequence"/>
</dbReference>
<evidence type="ECO:0000313" key="1">
    <source>
        <dbReference type="EMBL" id="MBC9795422.1"/>
    </source>
</evidence>
<protein>
    <submittedName>
        <fullName evidence="1">Uncharacterized protein</fullName>
    </submittedName>
</protein>
<reference evidence="1 2" key="1">
    <citation type="submission" date="2020-09" db="EMBL/GenBank/DDBJ databases">
        <title>Sinomicrobium weinanense sp. nov., a halophilic bacteria isolated from saline-alkali soil.</title>
        <authorList>
            <person name="Wu P."/>
            <person name="Ren H."/>
            <person name="Mei Y."/>
            <person name="Liang Y."/>
            <person name="Chen Z."/>
        </authorList>
    </citation>
    <scope>NUCLEOTIDE SEQUENCE [LARGE SCALE GENOMIC DNA]</scope>
    <source>
        <strain evidence="1 2">FJxs</strain>
    </source>
</reference>